<evidence type="ECO:0000313" key="3">
    <source>
        <dbReference type="Proteomes" id="UP000233597"/>
    </source>
</evidence>
<evidence type="ECO:0000313" key="2">
    <source>
        <dbReference type="EMBL" id="PKR55493.1"/>
    </source>
</evidence>
<keyword evidence="1" id="KW-0472">Membrane</keyword>
<dbReference type="AlphaFoldDB" id="A0A2N3KY95"/>
<dbReference type="Pfam" id="PF11351">
    <property type="entry name" value="GTA_holin_3TM"/>
    <property type="match status" value="1"/>
</dbReference>
<dbReference type="Proteomes" id="UP000233597">
    <property type="component" value="Unassembled WGS sequence"/>
</dbReference>
<keyword evidence="1" id="KW-0812">Transmembrane</keyword>
<comment type="caution">
    <text evidence="2">The sequence shown here is derived from an EMBL/GenBank/DDBJ whole genome shotgun (WGS) entry which is preliminary data.</text>
</comment>
<evidence type="ECO:0000256" key="1">
    <source>
        <dbReference type="SAM" id="Phobius"/>
    </source>
</evidence>
<dbReference type="InterPro" id="IPR021497">
    <property type="entry name" value="GTA_holin_3TM"/>
</dbReference>
<keyword evidence="1" id="KW-1133">Transmembrane helix</keyword>
<reference evidence="2 3" key="1">
    <citation type="submission" date="2017-09" db="EMBL/GenBank/DDBJ databases">
        <title>Biodiversity and function of Thalassospira species in the particle-attached aromatic-hydrocarbon-degrading consortia from the surface seawater of the South China Sea.</title>
        <authorList>
            <person name="Dong C."/>
            <person name="Liu R."/>
            <person name="Shao Z."/>
        </authorList>
    </citation>
    <scope>NUCLEOTIDE SEQUENCE [LARGE SCALE GENOMIC DNA]</scope>
    <source>
        <strain evidence="2 3">CSC1P2</strain>
    </source>
</reference>
<name>A0A2N3KY95_9PROT</name>
<feature type="transmembrane region" description="Helical" evidence="1">
    <location>
        <begin position="107"/>
        <end position="128"/>
    </location>
</feature>
<dbReference type="OrthoDB" id="7352322at2"/>
<protein>
    <submittedName>
        <fullName evidence="2">Uncharacterized protein</fullName>
    </submittedName>
</protein>
<proteinExistence type="predicted"/>
<dbReference type="RefSeq" id="WP_101264541.1">
    <property type="nucleotide sequence ID" value="NZ_NWTK01000002.1"/>
</dbReference>
<dbReference type="EMBL" id="NWTK01000002">
    <property type="protein sequence ID" value="PKR55493.1"/>
    <property type="molecule type" value="Genomic_DNA"/>
</dbReference>
<gene>
    <name evidence="2" type="ORF">COO20_04805</name>
</gene>
<organism evidence="2 3">
    <name type="scientific">Thalassospira marina</name>
    <dbReference type="NCBI Taxonomy" id="2048283"/>
    <lineage>
        <taxon>Bacteria</taxon>
        <taxon>Pseudomonadati</taxon>
        <taxon>Pseudomonadota</taxon>
        <taxon>Alphaproteobacteria</taxon>
        <taxon>Rhodospirillales</taxon>
        <taxon>Thalassospiraceae</taxon>
        <taxon>Thalassospira</taxon>
    </lineage>
</organism>
<accession>A0A2N3KY95</accession>
<sequence length="196" mass="20442">MNWSELGKTLAQSAPLVGTALLGPAGGAIGAGLAALFGTDSDPDKIAKVINASPDAVIKLRQFELEHQSELTKAVIAAGTADIASVNSTMTTEAQSDHWWVSGWRPFWGFASATAWAFLAGCLGIAILRGDGVGIALSVFNSVPETFWLIPLAVLGIASWHRGKEKRARVEGGAWGTKNSLVDGAISKLKGDTSGR</sequence>
<feature type="transmembrane region" description="Helical" evidence="1">
    <location>
        <begin position="20"/>
        <end position="38"/>
    </location>
</feature>
<feature type="transmembrane region" description="Helical" evidence="1">
    <location>
        <begin position="134"/>
        <end position="160"/>
    </location>
</feature>